<dbReference type="EMBL" id="AXZG01000042">
    <property type="protein sequence ID" value="ERT66005.1"/>
    <property type="molecule type" value="Genomic_DNA"/>
</dbReference>
<evidence type="ECO:0000313" key="2">
    <source>
        <dbReference type="EMBL" id="ERT66005.1"/>
    </source>
</evidence>
<name>U7V362_9MICC</name>
<protein>
    <submittedName>
        <fullName evidence="2">Uncharacterized protein</fullName>
    </submittedName>
</protein>
<keyword evidence="1" id="KW-1133">Transmembrane helix</keyword>
<dbReference type="Proteomes" id="UP000017174">
    <property type="component" value="Unassembled WGS sequence"/>
</dbReference>
<keyword evidence="1" id="KW-0472">Membrane</keyword>
<comment type="caution">
    <text evidence="2">The sequence shown here is derived from an EMBL/GenBank/DDBJ whole genome shotgun (WGS) entry which is preliminary data.</text>
</comment>
<evidence type="ECO:0000313" key="3">
    <source>
        <dbReference type="Proteomes" id="UP000017174"/>
    </source>
</evidence>
<keyword evidence="1" id="KW-0812">Transmembrane</keyword>
<sequence>MEFCENVHFICISSLGFYNVYDCSFFVKKALDIFVKENFLKLMFRNSRDYFQNKISNRVFEAYDKLYGVSDQDKKYMHDLASNEIRKMYDTVLKDFNFDILSWSIFALILLFVLCCVVIYDYPNWRNLCKVFDVELYKRAHLSINNSRIFLKQEREFLNSDEVESLKALMKDIKYQTENSVFHTRRAVDALEREKDTLEKFVSCRRENINSHEIDGKYPS</sequence>
<gene>
    <name evidence="2" type="ORF">HMPREF0742_01374</name>
</gene>
<evidence type="ECO:0000256" key="1">
    <source>
        <dbReference type="SAM" id="Phobius"/>
    </source>
</evidence>
<dbReference type="HOGENOM" id="CLU_1255176_0_0_11"/>
<organism evidence="2 3">
    <name type="scientific">Rothia aeria F0184</name>
    <dbReference type="NCBI Taxonomy" id="888019"/>
    <lineage>
        <taxon>Bacteria</taxon>
        <taxon>Bacillati</taxon>
        <taxon>Actinomycetota</taxon>
        <taxon>Actinomycetes</taxon>
        <taxon>Micrococcales</taxon>
        <taxon>Micrococcaceae</taxon>
        <taxon>Rothia</taxon>
    </lineage>
</organism>
<feature type="transmembrane region" description="Helical" evidence="1">
    <location>
        <begin position="100"/>
        <end position="120"/>
    </location>
</feature>
<proteinExistence type="predicted"/>
<accession>U7V362</accession>
<reference evidence="2 3" key="1">
    <citation type="submission" date="2013-08" db="EMBL/GenBank/DDBJ databases">
        <authorList>
            <person name="Weinstock G."/>
            <person name="Sodergren E."/>
            <person name="Wylie T."/>
            <person name="Fulton L."/>
            <person name="Fulton R."/>
            <person name="Fronick C."/>
            <person name="O'Laughlin M."/>
            <person name="Godfrey J."/>
            <person name="Miner T."/>
            <person name="Herter B."/>
            <person name="Appelbaum E."/>
            <person name="Cordes M."/>
            <person name="Lek S."/>
            <person name="Wollam A."/>
            <person name="Pepin K.H."/>
            <person name="Palsikar V.B."/>
            <person name="Mitreva M."/>
            <person name="Wilson R.K."/>
        </authorList>
    </citation>
    <scope>NUCLEOTIDE SEQUENCE [LARGE SCALE GENOMIC DNA]</scope>
    <source>
        <strain evidence="2 3">F0184</strain>
    </source>
</reference>
<dbReference type="AlphaFoldDB" id="U7V362"/>